<evidence type="ECO:0000256" key="7">
    <source>
        <dbReference type="ARBA" id="ARBA00023157"/>
    </source>
</evidence>
<dbReference type="InterPro" id="IPR050430">
    <property type="entry name" value="Peptidase_S1"/>
</dbReference>
<evidence type="ECO:0000256" key="3">
    <source>
        <dbReference type="ARBA" id="ARBA00022729"/>
    </source>
</evidence>
<organism evidence="10 11">
    <name type="scientific">Zophobas morio</name>
    <dbReference type="NCBI Taxonomy" id="2755281"/>
    <lineage>
        <taxon>Eukaryota</taxon>
        <taxon>Metazoa</taxon>
        <taxon>Ecdysozoa</taxon>
        <taxon>Arthropoda</taxon>
        <taxon>Hexapoda</taxon>
        <taxon>Insecta</taxon>
        <taxon>Pterygota</taxon>
        <taxon>Neoptera</taxon>
        <taxon>Endopterygota</taxon>
        <taxon>Coleoptera</taxon>
        <taxon>Polyphaga</taxon>
        <taxon>Cucujiformia</taxon>
        <taxon>Tenebrionidae</taxon>
        <taxon>Zophobas</taxon>
    </lineage>
</organism>
<keyword evidence="6" id="KW-0865">Zymogen</keyword>
<dbReference type="PRINTS" id="PR00722">
    <property type="entry name" value="CHYMOTRYPSIN"/>
</dbReference>
<evidence type="ECO:0000256" key="1">
    <source>
        <dbReference type="ARBA" id="ARBA00007664"/>
    </source>
</evidence>
<dbReference type="PANTHER" id="PTHR24276:SF91">
    <property type="entry name" value="AT26814P-RELATED"/>
    <property type="match status" value="1"/>
</dbReference>
<evidence type="ECO:0000256" key="6">
    <source>
        <dbReference type="ARBA" id="ARBA00023145"/>
    </source>
</evidence>
<dbReference type="Gene3D" id="2.40.10.10">
    <property type="entry name" value="Trypsin-like serine proteases"/>
    <property type="match status" value="2"/>
</dbReference>
<keyword evidence="5" id="KW-0720">Serine protease</keyword>
<dbReference type="InterPro" id="IPR043504">
    <property type="entry name" value="Peptidase_S1_PA_chymotrypsin"/>
</dbReference>
<protein>
    <recommendedName>
        <fullName evidence="9">Peptidase S1 domain-containing protein</fullName>
    </recommendedName>
</protein>
<sequence length="238" mass="25236">MRLLLVLTSLLSHSFASATVSDGRIVGGHDITIEEAPYQISLQDNDAHSCGGSIISPSYIITAAHCTQGTTEDQLSVRAGTSIREDGGQVIEVKKIYNHPKYNTENGVPDYDIAILELSTNLELGFQVAVISLPSQNQEWPAGTDAFITGWGLLHEGDNTLPVNLQGATVQLTDENVCAESYSGLITERMFCAGVDGGGVDSCQSDSGGPLQVDGILAGIVSYGFDFINEITGLGGRW</sequence>
<dbReference type="SUPFAM" id="SSF50494">
    <property type="entry name" value="Trypsin-like serine proteases"/>
    <property type="match status" value="1"/>
</dbReference>
<feature type="domain" description="Peptidase S1" evidence="9">
    <location>
        <begin position="25"/>
        <end position="238"/>
    </location>
</feature>
<feature type="chain" id="PRO_5041210960" description="Peptidase S1 domain-containing protein" evidence="8">
    <location>
        <begin position="19"/>
        <end position="238"/>
    </location>
</feature>
<feature type="signal peptide" evidence="8">
    <location>
        <begin position="1"/>
        <end position="18"/>
    </location>
</feature>
<dbReference type="GO" id="GO:0006508">
    <property type="term" value="P:proteolysis"/>
    <property type="evidence" value="ECO:0007669"/>
    <property type="project" value="UniProtKB-KW"/>
</dbReference>
<dbReference type="Proteomes" id="UP001168821">
    <property type="component" value="Unassembled WGS sequence"/>
</dbReference>
<dbReference type="InterPro" id="IPR018114">
    <property type="entry name" value="TRYPSIN_HIS"/>
</dbReference>
<dbReference type="CDD" id="cd00190">
    <property type="entry name" value="Tryp_SPc"/>
    <property type="match status" value="1"/>
</dbReference>
<keyword evidence="11" id="KW-1185">Reference proteome</keyword>
<evidence type="ECO:0000256" key="2">
    <source>
        <dbReference type="ARBA" id="ARBA00022670"/>
    </source>
</evidence>
<evidence type="ECO:0000259" key="9">
    <source>
        <dbReference type="PROSITE" id="PS50240"/>
    </source>
</evidence>
<dbReference type="InterPro" id="IPR001314">
    <property type="entry name" value="Peptidase_S1A"/>
</dbReference>
<evidence type="ECO:0000313" key="11">
    <source>
        <dbReference type="Proteomes" id="UP001168821"/>
    </source>
</evidence>
<proteinExistence type="inferred from homology"/>
<dbReference type="InterPro" id="IPR009003">
    <property type="entry name" value="Peptidase_S1_PA"/>
</dbReference>
<dbReference type="PROSITE" id="PS00134">
    <property type="entry name" value="TRYPSIN_HIS"/>
    <property type="match status" value="1"/>
</dbReference>
<gene>
    <name evidence="10" type="ORF">Zmor_011360</name>
</gene>
<dbReference type="GO" id="GO:0004252">
    <property type="term" value="F:serine-type endopeptidase activity"/>
    <property type="evidence" value="ECO:0007669"/>
    <property type="project" value="InterPro"/>
</dbReference>
<evidence type="ECO:0000256" key="4">
    <source>
        <dbReference type="ARBA" id="ARBA00022801"/>
    </source>
</evidence>
<keyword evidence="4" id="KW-0378">Hydrolase</keyword>
<evidence type="ECO:0000313" key="10">
    <source>
        <dbReference type="EMBL" id="KAJ3659685.1"/>
    </source>
</evidence>
<evidence type="ECO:0000256" key="8">
    <source>
        <dbReference type="SAM" id="SignalP"/>
    </source>
</evidence>
<dbReference type="PANTHER" id="PTHR24276">
    <property type="entry name" value="POLYSERASE-RELATED"/>
    <property type="match status" value="1"/>
</dbReference>
<dbReference type="SMART" id="SM00020">
    <property type="entry name" value="Tryp_SPc"/>
    <property type="match status" value="1"/>
</dbReference>
<dbReference type="AlphaFoldDB" id="A0AA38IML7"/>
<name>A0AA38IML7_9CUCU</name>
<reference evidence="10" key="1">
    <citation type="journal article" date="2023" name="G3 (Bethesda)">
        <title>Whole genome assemblies of Zophobas morio and Tenebrio molitor.</title>
        <authorList>
            <person name="Kaur S."/>
            <person name="Stinson S.A."/>
            <person name="diCenzo G.C."/>
        </authorList>
    </citation>
    <scope>NUCLEOTIDE SEQUENCE</scope>
    <source>
        <strain evidence="10">QUZm001</strain>
    </source>
</reference>
<dbReference type="PROSITE" id="PS50240">
    <property type="entry name" value="TRYPSIN_DOM"/>
    <property type="match status" value="1"/>
</dbReference>
<dbReference type="InterPro" id="IPR001254">
    <property type="entry name" value="Trypsin_dom"/>
</dbReference>
<comment type="similarity">
    <text evidence="1">Belongs to the peptidase S1 family.</text>
</comment>
<keyword evidence="2" id="KW-0645">Protease</keyword>
<dbReference type="Pfam" id="PF00089">
    <property type="entry name" value="Trypsin"/>
    <property type="match status" value="1"/>
</dbReference>
<keyword evidence="3 8" id="KW-0732">Signal</keyword>
<dbReference type="FunFam" id="2.40.10.10:FF:000077">
    <property type="entry name" value="Predicted protein"/>
    <property type="match status" value="1"/>
</dbReference>
<keyword evidence="7" id="KW-1015">Disulfide bond</keyword>
<comment type="caution">
    <text evidence="10">The sequence shown here is derived from an EMBL/GenBank/DDBJ whole genome shotgun (WGS) entry which is preliminary data.</text>
</comment>
<evidence type="ECO:0000256" key="5">
    <source>
        <dbReference type="ARBA" id="ARBA00022825"/>
    </source>
</evidence>
<accession>A0AA38IML7</accession>
<dbReference type="EMBL" id="JALNTZ010000003">
    <property type="protein sequence ID" value="KAJ3659685.1"/>
    <property type="molecule type" value="Genomic_DNA"/>
</dbReference>